<comment type="similarity">
    <text evidence="11 13">Belongs to the RecA family. RadA subfamily.</text>
</comment>
<keyword evidence="9 11" id="KW-0238">DNA-binding</keyword>
<feature type="binding site" evidence="11">
    <location>
        <begin position="93"/>
        <end position="100"/>
    </location>
    <ligand>
        <name>ATP</name>
        <dbReference type="ChEBI" id="CHEBI:30616"/>
    </ligand>
</feature>
<evidence type="ECO:0000256" key="12">
    <source>
        <dbReference type="NCBIfam" id="TIGR00416"/>
    </source>
</evidence>
<dbReference type="Gene3D" id="3.40.50.300">
    <property type="entry name" value="P-loop containing nucleotide triphosphate hydrolases"/>
    <property type="match status" value="1"/>
</dbReference>
<comment type="function">
    <text evidence="11">Plays a role in repairing double-strand DNA breaks, probably involving stabilizing or processing branched DNA or blocked replication forks.</text>
</comment>
<dbReference type="AlphaFoldDB" id="A0A523ZFR1"/>
<keyword evidence="1 11" id="KW-0479">Metal-binding</keyword>
<dbReference type="SUPFAM" id="SSF52540">
    <property type="entry name" value="P-loop containing nucleoside triphosphate hydrolases"/>
    <property type="match status" value="1"/>
</dbReference>
<keyword evidence="4 13" id="KW-0863">Zinc-finger</keyword>
<dbReference type="PANTHER" id="PTHR32472">
    <property type="entry name" value="DNA REPAIR PROTEIN RADA"/>
    <property type="match status" value="1"/>
</dbReference>
<dbReference type="InterPro" id="IPR027417">
    <property type="entry name" value="P-loop_NTPase"/>
</dbReference>
<evidence type="ECO:0000256" key="3">
    <source>
        <dbReference type="ARBA" id="ARBA00022763"/>
    </source>
</evidence>
<dbReference type="GO" id="GO:0016787">
    <property type="term" value="F:hydrolase activity"/>
    <property type="evidence" value="ECO:0007669"/>
    <property type="project" value="UniProtKB-KW"/>
</dbReference>
<dbReference type="CDD" id="cd01121">
    <property type="entry name" value="RadA_SMS_N"/>
    <property type="match status" value="1"/>
</dbReference>
<dbReference type="InterPro" id="IPR003593">
    <property type="entry name" value="AAA+_ATPase"/>
</dbReference>
<feature type="domain" description="RecA family profile 1" evidence="14">
    <location>
        <begin position="64"/>
        <end position="213"/>
    </location>
</feature>
<gene>
    <name evidence="11 15" type="primary">radA</name>
    <name evidence="15" type="ORF">E3I16_02000</name>
</gene>
<proteinExistence type="inferred from homology"/>
<dbReference type="InterPro" id="IPR020568">
    <property type="entry name" value="Ribosomal_Su5_D2-typ_SF"/>
</dbReference>
<name>A0A523ZFR1_UNCAE</name>
<comment type="function">
    <text evidence="13">DNA-dependent ATPase involved in processing of recombination intermediates, plays a role in repairing DNA breaks. Stimulates the branch migration of RecA-mediated strand transfer reactions, allowing the 3' invading strand to extend heteroduplex DNA faster. Binds ssDNA in the presence of ADP but not other nucleotides, has ATPase activity that is stimulated by ssDNA and various branched DNA structures, but inhibited by SSB. Does not have RecA's homology-searching function.</text>
</comment>
<dbReference type="InterPro" id="IPR041166">
    <property type="entry name" value="Rubredoxin_2"/>
</dbReference>
<dbReference type="SUPFAM" id="SSF54211">
    <property type="entry name" value="Ribosomal protein S5 domain 2-like"/>
    <property type="match status" value="1"/>
</dbReference>
<dbReference type="GO" id="GO:0140664">
    <property type="term" value="F:ATP-dependent DNA damage sensor activity"/>
    <property type="evidence" value="ECO:0007669"/>
    <property type="project" value="InterPro"/>
</dbReference>
<dbReference type="FunFam" id="3.40.50.300:FF:000050">
    <property type="entry name" value="DNA repair protein RadA"/>
    <property type="match status" value="1"/>
</dbReference>
<evidence type="ECO:0000256" key="11">
    <source>
        <dbReference type="HAMAP-Rule" id="MF_01498"/>
    </source>
</evidence>
<accession>A0A523ZFR1</accession>
<evidence type="ECO:0000313" key="15">
    <source>
        <dbReference type="EMBL" id="TEU02575.1"/>
    </source>
</evidence>
<dbReference type="Pfam" id="PF18073">
    <property type="entry name" value="Zn_ribbon_LapB"/>
    <property type="match status" value="1"/>
</dbReference>
<dbReference type="GO" id="GO:0003684">
    <property type="term" value="F:damaged DNA binding"/>
    <property type="evidence" value="ECO:0007669"/>
    <property type="project" value="InterPro"/>
</dbReference>
<keyword evidence="6 13" id="KW-0862">Zinc</keyword>
<dbReference type="InterPro" id="IPR004504">
    <property type="entry name" value="DNA_repair_RadA"/>
</dbReference>
<evidence type="ECO:0000256" key="1">
    <source>
        <dbReference type="ARBA" id="ARBA00022723"/>
    </source>
</evidence>
<dbReference type="PROSITE" id="PS50162">
    <property type="entry name" value="RECA_2"/>
    <property type="match status" value="1"/>
</dbReference>
<reference evidence="15 16" key="1">
    <citation type="submission" date="2019-03" db="EMBL/GenBank/DDBJ databases">
        <title>Metabolic potential of uncultured bacteria and archaea associated with petroleum seepage in deep-sea sediments.</title>
        <authorList>
            <person name="Dong X."/>
            <person name="Hubert C."/>
        </authorList>
    </citation>
    <scope>NUCLEOTIDE SEQUENCE [LARGE SCALE GENOMIC DNA]</scope>
    <source>
        <strain evidence="15">E26_bin6</strain>
    </source>
</reference>
<organism evidence="15 16">
    <name type="scientific">Aerophobetes bacterium</name>
    <dbReference type="NCBI Taxonomy" id="2030807"/>
    <lineage>
        <taxon>Bacteria</taxon>
        <taxon>Candidatus Aerophobota</taxon>
    </lineage>
</organism>
<sequence>MEKEKSRFICQNCQYISFKWLGRCPECGEWDSFYEEKIRKGGLSRNSTFSYHKPKLLKEVKGYNQNRHASGMKEFDRILGGGVVPGSVVLIGGEPGIGKSTLLLEIGNRLSGSESSVLYVSGEESAGQSKLRASRLGIDSDYLYISSQTNLEEITHQISELNPKIVIIDSIQTVYSENYNSLAGSPSQIRESTAYLMRLAKQKEITIFIIGHVTKEGAIAGPKILEHIVDTVLYFESERDSHYRILRTVKNRFGSTSEIGIFSMEKDGLKEVTDSSKFFLRNSSTNENASGTAIVPTIEGTRSFLVEIQALVSASNLAIPRRIAQGIDYNRLCLLLAVLEKRGRLRFFNQDVYLNIAGGVKISEPACDLAITLAVASSLKNKPLLKQAVAIGEVGLTGEIRPVSFIEKRIKEAVKLGFRRYLLPYCEARAIKNLPEVELIGVKRIEDALEKGIKENMNA</sequence>
<feature type="region of interest" description="Lon-protease-like" evidence="11">
    <location>
        <begin position="351"/>
        <end position="459"/>
    </location>
</feature>
<dbReference type="InterPro" id="IPR014721">
    <property type="entry name" value="Ribsml_uS5_D2-typ_fold_subgr"/>
</dbReference>
<evidence type="ECO:0000313" key="16">
    <source>
        <dbReference type="Proteomes" id="UP000316674"/>
    </source>
</evidence>
<keyword evidence="3 11" id="KW-0227">DNA damage</keyword>
<evidence type="ECO:0000256" key="8">
    <source>
        <dbReference type="ARBA" id="ARBA00023016"/>
    </source>
</evidence>
<dbReference type="SMART" id="SM00382">
    <property type="entry name" value="AAA"/>
    <property type="match status" value="1"/>
</dbReference>
<keyword evidence="2 11" id="KW-0547">Nucleotide-binding</keyword>
<evidence type="ECO:0000256" key="9">
    <source>
        <dbReference type="ARBA" id="ARBA00023125"/>
    </source>
</evidence>
<evidence type="ECO:0000256" key="13">
    <source>
        <dbReference type="RuleBase" id="RU003555"/>
    </source>
</evidence>
<evidence type="ECO:0000256" key="7">
    <source>
        <dbReference type="ARBA" id="ARBA00022840"/>
    </source>
</evidence>
<keyword evidence="7 11" id="KW-0067">ATP-binding</keyword>
<evidence type="ECO:0000256" key="5">
    <source>
        <dbReference type="ARBA" id="ARBA00022801"/>
    </source>
</evidence>
<dbReference type="PRINTS" id="PR01874">
    <property type="entry name" value="DNAREPAIRADA"/>
</dbReference>
<dbReference type="GO" id="GO:0008270">
    <property type="term" value="F:zinc ion binding"/>
    <property type="evidence" value="ECO:0007669"/>
    <property type="project" value="UniProtKB-KW"/>
</dbReference>
<evidence type="ECO:0000256" key="4">
    <source>
        <dbReference type="ARBA" id="ARBA00022771"/>
    </source>
</evidence>
<dbReference type="GO" id="GO:0005829">
    <property type="term" value="C:cytosol"/>
    <property type="evidence" value="ECO:0007669"/>
    <property type="project" value="TreeGrafter"/>
</dbReference>
<dbReference type="GO" id="GO:0000725">
    <property type="term" value="P:recombinational repair"/>
    <property type="evidence" value="ECO:0007669"/>
    <property type="project" value="UniProtKB-UniRule"/>
</dbReference>
<dbReference type="Gene3D" id="3.30.230.10">
    <property type="match status" value="1"/>
</dbReference>
<evidence type="ECO:0000259" key="14">
    <source>
        <dbReference type="PROSITE" id="PS50162"/>
    </source>
</evidence>
<comment type="caution">
    <text evidence="15">The sequence shown here is derived from an EMBL/GenBank/DDBJ whole genome shotgun (WGS) entry which is preliminary data.</text>
</comment>
<dbReference type="Pfam" id="PF13481">
    <property type="entry name" value="AAA_25"/>
    <property type="match status" value="1"/>
</dbReference>
<evidence type="ECO:0000256" key="6">
    <source>
        <dbReference type="ARBA" id="ARBA00022833"/>
    </source>
</evidence>
<dbReference type="PANTHER" id="PTHR32472:SF10">
    <property type="entry name" value="DNA REPAIR PROTEIN RADA-LIKE PROTEIN"/>
    <property type="match status" value="1"/>
</dbReference>
<dbReference type="Proteomes" id="UP000316674">
    <property type="component" value="Unassembled WGS sequence"/>
</dbReference>
<keyword evidence="5" id="KW-0378">Hydrolase</keyword>
<keyword evidence="10 11" id="KW-0234">DNA repair</keyword>
<dbReference type="EMBL" id="SOHY01000127">
    <property type="protein sequence ID" value="TEU02575.1"/>
    <property type="molecule type" value="Genomic_DNA"/>
</dbReference>
<comment type="domain">
    <text evidence="11">The middle region has homology to RecA with ATPase motifs including the RadA KNRFG motif, while the C-terminus is homologous to Lon protease.</text>
</comment>
<dbReference type="InterPro" id="IPR020588">
    <property type="entry name" value="RecA_ATP-bd"/>
</dbReference>
<dbReference type="HAMAP" id="MF_01498">
    <property type="entry name" value="RadA_bact"/>
    <property type="match status" value="1"/>
</dbReference>
<dbReference type="GO" id="GO:0005524">
    <property type="term" value="F:ATP binding"/>
    <property type="evidence" value="ECO:0007669"/>
    <property type="project" value="UniProtKB-UniRule"/>
</dbReference>
<keyword evidence="8 11" id="KW-0346">Stress response</keyword>
<evidence type="ECO:0000256" key="2">
    <source>
        <dbReference type="ARBA" id="ARBA00022741"/>
    </source>
</evidence>
<evidence type="ECO:0000256" key="10">
    <source>
        <dbReference type="ARBA" id="ARBA00023204"/>
    </source>
</evidence>
<dbReference type="NCBIfam" id="TIGR00416">
    <property type="entry name" value="sms"/>
    <property type="match status" value="1"/>
</dbReference>
<protein>
    <recommendedName>
        <fullName evidence="11 12">DNA repair protein RadA</fullName>
    </recommendedName>
</protein>
<feature type="short sequence motif" description="RadA KNRFG motif" evidence="11">
    <location>
        <begin position="250"/>
        <end position="254"/>
    </location>
</feature>
<dbReference type="Pfam" id="PF13541">
    <property type="entry name" value="ChlI"/>
    <property type="match status" value="1"/>
</dbReference>